<sequence length="103" mass="11330">MAAQITIDDITAYLGSSDPDPALATVIDPVVSLVESWKGKKISKWPEHWRIGTIMLIARIDRRRMSPSGVETVTEMGPVYISRKDPEVAQLLELGTWAKPVAG</sequence>
<dbReference type="AlphaFoldDB" id="A0AAP4F6I8"/>
<dbReference type="RefSeq" id="WP_239210970.1">
    <property type="nucleotide sequence ID" value="NZ_JAKRDM010000002.1"/>
</dbReference>
<organism evidence="1 2">
    <name type="scientific">Corynebacterium propinquum</name>
    <dbReference type="NCBI Taxonomy" id="43769"/>
    <lineage>
        <taxon>Bacteria</taxon>
        <taxon>Bacillati</taxon>
        <taxon>Actinomycetota</taxon>
        <taxon>Actinomycetes</taxon>
        <taxon>Mycobacteriales</taxon>
        <taxon>Corynebacteriaceae</taxon>
        <taxon>Corynebacterium</taxon>
    </lineage>
</organism>
<reference evidence="1" key="1">
    <citation type="submission" date="2023-05" db="EMBL/GenBank/DDBJ databases">
        <title>Metabolic capabilities are highly conserved among human nasal-associated Corynebacterium species in pangenomic analyses.</title>
        <authorList>
            <person name="Tran T.H."/>
            <person name="Roberts A.Q."/>
            <person name="Escapa I.F."/>
            <person name="Gao W."/>
            <person name="Conlan S."/>
            <person name="Kong H."/>
            <person name="Segre J.A."/>
            <person name="Kelly M.S."/>
            <person name="Lemon K.P."/>
        </authorList>
    </citation>
    <scope>NUCLEOTIDE SEQUENCE</scope>
    <source>
        <strain evidence="1">KPL2654</strain>
    </source>
</reference>
<gene>
    <name evidence="1" type="ORF">QPX54_06520</name>
</gene>
<name>A0AAP4F6I8_9CORY</name>
<evidence type="ECO:0008006" key="3">
    <source>
        <dbReference type="Google" id="ProtNLM"/>
    </source>
</evidence>
<evidence type="ECO:0000313" key="1">
    <source>
        <dbReference type="EMBL" id="MDK4326167.1"/>
    </source>
</evidence>
<evidence type="ECO:0000313" key="2">
    <source>
        <dbReference type="Proteomes" id="UP001226160"/>
    </source>
</evidence>
<dbReference type="Proteomes" id="UP001226160">
    <property type="component" value="Unassembled WGS sequence"/>
</dbReference>
<proteinExistence type="predicted"/>
<accession>A0AAP4F6I8</accession>
<protein>
    <recommendedName>
        <fullName evidence="3">Head-to-tail adaptor</fullName>
    </recommendedName>
</protein>
<comment type="caution">
    <text evidence="1">The sequence shown here is derived from an EMBL/GenBank/DDBJ whole genome shotgun (WGS) entry which is preliminary data.</text>
</comment>
<dbReference type="EMBL" id="JASNVP010000005">
    <property type="protein sequence ID" value="MDK4326167.1"/>
    <property type="molecule type" value="Genomic_DNA"/>
</dbReference>